<keyword evidence="2" id="KW-1185">Reference proteome</keyword>
<accession>A0AAN7L2P1</accession>
<evidence type="ECO:0000313" key="2">
    <source>
        <dbReference type="Proteomes" id="UP001345219"/>
    </source>
</evidence>
<dbReference type="PANTHER" id="PTHR31170:SF17">
    <property type="match status" value="1"/>
</dbReference>
<dbReference type="AlphaFoldDB" id="A0AAN7L2P1"/>
<sequence>MLLEDGLLIDGKTIDIQVAQQLQRDQDEELMDPQKRIHAASKLSGFGSKFHEIKFGNGILEISVLQVDDATEDYFQNLIAYEQHASDDLSGIVEEYISFMDYLIDSSKDVELLWREGIINSLLGDDTEIATMINKMASNITINEDYYKKVMHELSEHCKRKRHLWIAKLWMDYLHCPWKILSIMAAVLLLALSKQFTLLSPTTMHSI</sequence>
<proteinExistence type="predicted"/>
<dbReference type="PANTHER" id="PTHR31170">
    <property type="entry name" value="BNAC04G53230D PROTEIN"/>
    <property type="match status" value="1"/>
</dbReference>
<name>A0AAN7L2P1_9MYRT</name>
<dbReference type="InterPro" id="IPR004158">
    <property type="entry name" value="DUF247_pln"/>
</dbReference>
<organism evidence="1 2">
    <name type="scientific">Trapa incisa</name>
    <dbReference type="NCBI Taxonomy" id="236973"/>
    <lineage>
        <taxon>Eukaryota</taxon>
        <taxon>Viridiplantae</taxon>
        <taxon>Streptophyta</taxon>
        <taxon>Embryophyta</taxon>
        <taxon>Tracheophyta</taxon>
        <taxon>Spermatophyta</taxon>
        <taxon>Magnoliopsida</taxon>
        <taxon>eudicotyledons</taxon>
        <taxon>Gunneridae</taxon>
        <taxon>Pentapetalae</taxon>
        <taxon>rosids</taxon>
        <taxon>malvids</taxon>
        <taxon>Myrtales</taxon>
        <taxon>Lythraceae</taxon>
        <taxon>Trapa</taxon>
    </lineage>
</organism>
<reference evidence="1 2" key="1">
    <citation type="journal article" date="2023" name="Hortic Res">
        <title>Pangenome of water caltrop reveals structural variations and asymmetric subgenome divergence after allopolyploidization.</title>
        <authorList>
            <person name="Zhang X."/>
            <person name="Chen Y."/>
            <person name="Wang L."/>
            <person name="Yuan Y."/>
            <person name="Fang M."/>
            <person name="Shi L."/>
            <person name="Lu R."/>
            <person name="Comes H.P."/>
            <person name="Ma Y."/>
            <person name="Chen Y."/>
            <person name="Huang G."/>
            <person name="Zhou Y."/>
            <person name="Zheng Z."/>
            <person name="Qiu Y."/>
        </authorList>
    </citation>
    <scope>NUCLEOTIDE SEQUENCE [LARGE SCALE GENOMIC DNA]</scope>
    <source>
        <tissue evidence="1">Roots</tissue>
    </source>
</reference>
<evidence type="ECO:0000313" key="1">
    <source>
        <dbReference type="EMBL" id="KAK4773452.1"/>
    </source>
</evidence>
<dbReference type="Pfam" id="PF03140">
    <property type="entry name" value="DUF247"/>
    <property type="match status" value="1"/>
</dbReference>
<dbReference type="EMBL" id="JAXIOK010000004">
    <property type="protein sequence ID" value="KAK4773452.1"/>
    <property type="molecule type" value="Genomic_DNA"/>
</dbReference>
<comment type="caution">
    <text evidence="1">The sequence shown here is derived from an EMBL/GenBank/DDBJ whole genome shotgun (WGS) entry which is preliminary data.</text>
</comment>
<protein>
    <submittedName>
        <fullName evidence="1">Uncharacterized protein</fullName>
    </submittedName>
</protein>
<dbReference type="Proteomes" id="UP001345219">
    <property type="component" value="Chromosome 22"/>
</dbReference>
<gene>
    <name evidence="1" type="ORF">SAY87_028471</name>
</gene>